<evidence type="ECO:0000313" key="2">
    <source>
        <dbReference type="Proteomes" id="UP000295388"/>
    </source>
</evidence>
<proteinExistence type="predicted"/>
<gene>
    <name evidence="1" type="ORF">EV643_101305</name>
</gene>
<name>A0A4R6KPC3_9ACTN</name>
<dbReference type="EMBL" id="SNWQ01000001">
    <property type="protein sequence ID" value="TDO54516.1"/>
    <property type="molecule type" value="Genomic_DNA"/>
</dbReference>
<protein>
    <recommendedName>
        <fullName evidence="3">DUF3800 domain-containing protein</fullName>
    </recommendedName>
</protein>
<dbReference type="AlphaFoldDB" id="A0A4R6KPC3"/>
<accession>A0A4R6KPC3</accession>
<evidence type="ECO:0000313" key="1">
    <source>
        <dbReference type="EMBL" id="TDO54516.1"/>
    </source>
</evidence>
<reference evidence="1 2" key="1">
    <citation type="submission" date="2019-03" db="EMBL/GenBank/DDBJ databases">
        <title>Genomic Encyclopedia of Type Strains, Phase III (KMG-III): the genomes of soil and plant-associated and newly described type strains.</title>
        <authorList>
            <person name="Whitman W."/>
        </authorList>
    </citation>
    <scope>NUCLEOTIDE SEQUENCE [LARGE SCALE GENOMIC DNA]</scope>
    <source>
        <strain evidence="1 2">VKM Ac-2527</strain>
    </source>
</reference>
<keyword evidence="2" id="KW-1185">Reference proteome</keyword>
<sequence>MPPEWRTTWRPSCLHNPLVRRTKPADFTLFAWVDESVIVGDGLLPGSYTLAAVVADAADLERLREDLKALTGKGVVRLHWNAESDKRRDQIAQAAAALDIAAIVVVGAPVHRLKQERARRCCLELLLYELDQFGVSRVWLESRAPAQDQRDRRLVDSARGKGLISRELPIDFARPLQESMLWLPDVVAGAATSAALGEPRWLLAMSEIVTIHRVIVR</sequence>
<dbReference type="Proteomes" id="UP000295388">
    <property type="component" value="Unassembled WGS sequence"/>
</dbReference>
<evidence type="ECO:0008006" key="3">
    <source>
        <dbReference type="Google" id="ProtNLM"/>
    </source>
</evidence>
<organism evidence="1 2">
    <name type="scientific">Kribbella caucasensis</name>
    <dbReference type="NCBI Taxonomy" id="2512215"/>
    <lineage>
        <taxon>Bacteria</taxon>
        <taxon>Bacillati</taxon>
        <taxon>Actinomycetota</taxon>
        <taxon>Actinomycetes</taxon>
        <taxon>Propionibacteriales</taxon>
        <taxon>Kribbellaceae</taxon>
        <taxon>Kribbella</taxon>
    </lineage>
</organism>
<comment type="caution">
    <text evidence="1">The sequence shown here is derived from an EMBL/GenBank/DDBJ whole genome shotgun (WGS) entry which is preliminary data.</text>
</comment>